<dbReference type="GO" id="GO:0016020">
    <property type="term" value="C:membrane"/>
    <property type="evidence" value="ECO:0007669"/>
    <property type="project" value="UniProtKB-SubCell"/>
</dbReference>
<sequence>MAAFLRLVIAFALVLGPAESLYFQLAASSTRCLLEDIPPNVPVTITFKPHAPSQDDDSNIDAKQRSAGIIVVVKDPSSHPVVSKVGDVGVWNYFSFETKLDGQYEICFIAGSASFLGTKNKMTNVSLLVETGEASDRYKVKQPKEVDVLQSRIQALIHRTSYVTQEQNQLKTRWETHGAVIENTFSRVFWFALLKLSAVIGICYSQSKYLTRFFKQKKLV</sequence>
<keyword evidence="3 7" id="KW-0812">Transmembrane</keyword>
<comment type="subcellular location">
    <subcellularLocation>
        <location evidence="1 7">Membrane</location>
        <topology evidence="1 7">Single-pass type I membrane protein</topology>
    </subcellularLocation>
</comment>
<evidence type="ECO:0000256" key="6">
    <source>
        <dbReference type="ARBA" id="ARBA00023136"/>
    </source>
</evidence>
<evidence type="ECO:0000256" key="4">
    <source>
        <dbReference type="ARBA" id="ARBA00022729"/>
    </source>
</evidence>
<organism evidence="10">
    <name type="scientific">Cyanoptyche gloeocystis</name>
    <dbReference type="NCBI Taxonomy" id="77922"/>
    <lineage>
        <taxon>Eukaryota</taxon>
        <taxon>Glaucocystophyceae</taxon>
        <taxon>Glaucocystophyceae incertae sedis</taxon>
        <taxon>Cyanoptyche</taxon>
    </lineage>
</organism>
<reference evidence="10" key="1">
    <citation type="submission" date="2021-01" db="EMBL/GenBank/DDBJ databases">
        <authorList>
            <person name="Corre E."/>
            <person name="Pelletier E."/>
            <person name="Niang G."/>
            <person name="Scheremetjew M."/>
            <person name="Finn R."/>
            <person name="Kale V."/>
            <person name="Holt S."/>
            <person name="Cochrane G."/>
            <person name="Meng A."/>
            <person name="Brown T."/>
            <person name="Cohen L."/>
        </authorList>
    </citation>
    <scope>NUCLEOTIDE SEQUENCE</scope>
    <source>
        <strain evidence="10">SAG4.97</strain>
    </source>
</reference>
<feature type="chain" id="PRO_5031044234" description="GOLD domain-containing protein" evidence="8">
    <location>
        <begin position="21"/>
        <end position="220"/>
    </location>
</feature>
<evidence type="ECO:0000256" key="7">
    <source>
        <dbReference type="RuleBase" id="RU003827"/>
    </source>
</evidence>
<proteinExistence type="inferred from homology"/>
<name>A0A7S2JMI9_9EUKA</name>
<evidence type="ECO:0000256" key="1">
    <source>
        <dbReference type="ARBA" id="ARBA00004479"/>
    </source>
</evidence>
<evidence type="ECO:0000256" key="2">
    <source>
        <dbReference type="ARBA" id="ARBA00007104"/>
    </source>
</evidence>
<keyword evidence="6" id="KW-0472">Membrane</keyword>
<protein>
    <recommendedName>
        <fullName evidence="9">GOLD domain-containing protein</fullName>
    </recommendedName>
</protein>
<keyword evidence="4 8" id="KW-0732">Signal</keyword>
<dbReference type="SMART" id="SM01190">
    <property type="entry name" value="EMP24_GP25L"/>
    <property type="match status" value="1"/>
</dbReference>
<evidence type="ECO:0000313" key="10">
    <source>
        <dbReference type="EMBL" id="CAD9550992.1"/>
    </source>
</evidence>
<evidence type="ECO:0000256" key="3">
    <source>
        <dbReference type="ARBA" id="ARBA00022692"/>
    </source>
</evidence>
<feature type="signal peptide" evidence="8">
    <location>
        <begin position="1"/>
        <end position="20"/>
    </location>
</feature>
<dbReference type="PROSITE" id="PS50866">
    <property type="entry name" value="GOLD"/>
    <property type="match status" value="1"/>
</dbReference>
<dbReference type="PANTHER" id="PTHR22811">
    <property type="entry name" value="TRANSMEMBRANE EMP24 DOMAIN-CONTAINING PROTEIN"/>
    <property type="match status" value="1"/>
</dbReference>
<evidence type="ECO:0000256" key="5">
    <source>
        <dbReference type="ARBA" id="ARBA00022989"/>
    </source>
</evidence>
<feature type="domain" description="GOLD" evidence="9">
    <location>
        <begin position="30"/>
        <end position="131"/>
    </location>
</feature>
<dbReference type="InterPro" id="IPR015720">
    <property type="entry name" value="Emp24-like"/>
</dbReference>
<dbReference type="EMBL" id="HBGX01000891">
    <property type="protein sequence ID" value="CAD9550992.1"/>
    <property type="molecule type" value="Transcribed_RNA"/>
</dbReference>
<gene>
    <name evidence="10" type="ORF">CGLO1086_LOCUS415</name>
</gene>
<dbReference type="Pfam" id="PF01105">
    <property type="entry name" value="EMP24_GP25L"/>
    <property type="match status" value="1"/>
</dbReference>
<comment type="similarity">
    <text evidence="2 7">Belongs to the EMP24/GP25L family.</text>
</comment>
<evidence type="ECO:0000259" key="9">
    <source>
        <dbReference type="PROSITE" id="PS50866"/>
    </source>
</evidence>
<dbReference type="AlphaFoldDB" id="A0A7S2JMI9"/>
<accession>A0A7S2JMI9</accession>
<keyword evidence="5" id="KW-1133">Transmembrane helix</keyword>
<evidence type="ECO:0000256" key="8">
    <source>
        <dbReference type="SAM" id="SignalP"/>
    </source>
</evidence>
<dbReference type="InterPro" id="IPR009038">
    <property type="entry name" value="GOLD_dom"/>
</dbReference>